<reference evidence="2" key="1">
    <citation type="submission" date="2022-04" db="EMBL/GenBank/DDBJ databases">
        <title>Hymenobacter sp. isolated from the air.</title>
        <authorList>
            <person name="Won M."/>
            <person name="Lee C.-M."/>
            <person name="Woen H.-Y."/>
            <person name="Kwon S.-W."/>
        </authorList>
    </citation>
    <scope>NUCLEOTIDE SEQUENCE</scope>
    <source>
        <strain evidence="2">5116S-3</strain>
        <plasmid evidence="2">unnamed1</plasmid>
    </source>
</reference>
<organism evidence="2 3">
    <name type="scientific">Hymenobacter cellulosilyticus</name>
    <dbReference type="NCBI Taxonomy" id="2932248"/>
    <lineage>
        <taxon>Bacteria</taxon>
        <taxon>Pseudomonadati</taxon>
        <taxon>Bacteroidota</taxon>
        <taxon>Cytophagia</taxon>
        <taxon>Cytophagales</taxon>
        <taxon>Hymenobacteraceae</taxon>
        <taxon>Hymenobacter</taxon>
    </lineage>
</organism>
<dbReference type="NCBIfam" id="TIGR04183">
    <property type="entry name" value="Por_Secre_tail"/>
    <property type="match status" value="1"/>
</dbReference>
<proteinExistence type="predicted"/>
<evidence type="ECO:0000259" key="1">
    <source>
        <dbReference type="Pfam" id="PF18962"/>
    </source>
</evidence>
<evidence type="ECO:0000313" key="2">
    <source>
        <dbReference type="EMBL" id="UOQ75111.1"/>
    </source>
</evidence>
<dbReference type="KEGG" id="hcu:MUN79_28980"/>
<name>A0A8T9QFB8_9BACT</name>
<dbReference type="RefSeq" id="WP_244678444.1">
    <property type="nucleotide sequence ID" value="NZ_CP095047.1"/>
</dbReference>
<keyword evidence="2" id="KW-0614">Plasmid</keyword>
<geneLocation type="plasmid" evidence="2 3">
    <name>unnamed1</name>
</geneLocation>
<accession>A0A8T9QFB8</accession>
<keyword evidence="3" id="KW-1185">Reference proteome</keyword>
<dbReference type="InterPro" id="IPR026444">
    <property type="entry name" value="Secre_tail"/>
</dbReference>
<dbReference type="EMBL" id="CP095047">
    <property type="protein sequence ID" value="UOQ75111.1"/>
    <property type="molecule type" value="Genomic_DNA"/>
</dbReference>
<dbReference type="Pfam" id="PF18962">
    <property type="entry name" value="Por_Secre_tail"/>
    <property type="match status" value="1"/>
</dbReference>
<feature type="domain" description="Secretion system C-terminal sorting" evidence="1">
    <location>
        <begin position="88"/>
        <end position="161"/>
    </location>
</feature>
<protein>
    <submittedName>
        <fullName evidence="2">T9SS type A sorting domain-containing protein</fullName>
    </submittedName>
</protein>
<gene>
    <name evidence="2" type="ORF">MUN79_28980</name>
</gene>
<sequence length="166" mass="17071">MTKLVDAGVTSRLAWVQQAGGPQTDALSTITLTSAGIQVVGMVQPPNVNFGPLAISSASTVSTGFFATLAEPITLVAKARGVLPGLVMYPNPASNHVVIRLPAVPGAPTATLILTDAVGRVVRTTTLPLPATGLRHELPLLSLTSGLYTLRVQAGTQQATQILAVE</sequence>
<dbReference type="Proteomes" id="UP000831796">
    <property type="component" value="Plasmid unnamed1"/>
</dbReference>
<evidence type="ECO:0000313" key="3">
    <source>
        <dbReference type="Proteomes" id="UP000831796"/>
    </source>
</evidence>
<dbReference type="AlphaFoldDB" id="A0A8T9QFB8"/>